<evidence type="ECO:0000256" key="3">
    <source>
        <dbReference type="ARBA" id="ARBA00022475"/>
    </source>
</evidence>
<dbReference type="Pfam" id="PF00026">
    <property type="entry name" value="Asp"/>
    <property type="match status" value="1"/>
</dbReference>
<dbReference type="PANTHER" id="PTHR47966:SF75">
    <property type="entry name" value="ENDOPEPTIDASE (CTSD), PUTATIVE (AFU_ORTHOLOGUE AFUA_4G07040)-RELATED"/>
    <property type="match status" value="1"/>
</dbReference>
<protein>
    <submittedName>
        <fullName evidence="15">Rhizopuspepsin-3</fullName>
    </submittedName>
</protein>
<feature type="domain" description="Peptidase A1" evidence="14">
    <location>
        <begin position="133"/>
        <end position="440"/>
    </location>
</feature>
<evidence type="ECO:0000256" key="5">
    <source>
        <dbReference type="ARBA" id="ARBA00022750"/>
    </source>
</evidence>
<comment type="subcellular location">
    <subcellularLocation>
        <location evidence="1">Cell membrane</location>
    </subcellularLocation>
</comment>
<dbReference type="InterPro" id="IPR021109">
    <property type="entry name" value="Peptidase_aspartic_dom_sf"/>
</dbReference>
<dbReference type="PRINTS" id="PR00792">
    <property type="entry name" value="PEPSIN"/>
</dbReference>
<organism evidence="16 17">
    <name type="scientific">Magnaporthiopsis poae (strain ATCC 64411 / 73-15)</name>
    <name type="common">Kentucky bluegrass fungus</name>
    <name type="synonym">Magnaporthe poae</name>
    <dbReference type="NCBI Taxonomy" id="644358"/>
    <lineage>
        <taxon>Eukaryota</taxon>
        <taxon>Fungi</taxon>
        <taxon>Dikarya</taxon>
        <taxon>Ascomycota</taxon>
        <taxon>Pezizomycotina</taxon>
        <taxon>Sordariomycetes</taxon>
        <taxon>Sordariomycetidae</taxon>
        <taxon>Magnaporthales</taxon>
        <taxon>Magnaporthaceae</taxon>
        <taxon>Magnaporthiopsis</taxon>
    </lineage>
</organism>
<dbReference type="GO" id="GO:0005886">
    <property type="term" value="C:plasma membrane"/>
    <property type="evidence" value="ECO:0007669"/>
    <property type="project" value="UniProtKB-SubCell"/>
</dbReference>
<reference evidence="16" key="4">
    <citation type="journal article" date="2015" name="G3 (Bethesda)">
        <title>Genome sequences of three phytopathogenic species of the Magnaporthaceae family of fungi.</title>
        <authorList>
            <person name="Okagaki L.H."/>
            <person name="Nunes C.C."/>
            <person name="Sailsbery J."/>
            <person name="Clay B."/>
            <person name="Brown D."/>
            <person name="John T."/>
            <person name="Oh Y."/>
            <person name="Young N."/>
            <person name="Fitzgerald M."/>
            <person name="Haas B.J."/>
            <person name="Zeng Q."/>
            <person name="Young S."/>
            <person name="Adiconis X."/>
            <person name="Fan L."/>
            <person name="Levin J.Z."/>
            <person name="Mitchell T.K."/>
            <person name="Okubara P.A."/>
            <person name="Farman M.L."/>
            <person name="Kohn L.M."/>
            <person name="Birren B."/>
            <person name="Ma L.-J."/>
            <person name="Dean R.A."/>
        </authorList>
    </citation>
    <scope>NUCLEOTIDE SEQUENCE</scope>
    <source>
        <strain evidence="16">ATCC 64411 / 73-15</strain>
    </source>
</reference>
<dbReference type="EMBL" id="GL876973">
    <property type="protein sequence ID" value="KLU89651.1"/>
    <property type="molecule type" value="Genomic_DNA"/>
</dbReference>
<evidence type="ECO:0000313" key="16">
    <source>
        <dbReference type="EnsemblFungi" id="MAPG_08622T0"/>
    </source>
</evidence>
<evidence type="ECO:0000313" key="15">
    <source>
        <dbReference type="EMBL" id="KLU89651.1"/>
    </source>
</evidence>
<evidence type="ECO:0000256" key="4">
    <source>
        <dbReference type="ARBA" id="ARBA00022670"/>
    </source>
</evidence>
<reference evidence="15" key="3">
    <citation type="submission" date="2011-03" db="EMBL/GenBank/DDBJ databases">
        <title>Annotation of Magnaporthe poae ATCC 64411.</title>
        <authorList>
            <person name="Ma L.-J."/>
            <person name="Dead R."/>
            <person name="Young S.K."/>
            <person name="Zeng Q."/>
            <person name="Gargeya S."/>
            <person name="Fitzgerald M."/>
            <person name="Haas B."/>
            <person name="Abouelleil A."/>
            <person name="Alvarado L."/>
            <person name="Arachchi H.M."/>
            <person name="Berlin A."/>
            <person name="Brown A."/>
            <person name="Chapman S.B."/>
            <person name="Chen Z."/>
            <person name="Dunbar C."/>
            <person name="Freedman E."/>
            <person name="Gearin G."/>
            <person name="Gellesch M."/>
            <person name="Goldberg J."/>
            <person name="Griggs A."/>
            <person name="Gujja S."/>
            <person name="Heiman D."/>
            <person name="Howarth C."/>
            <person name="Larson L."/>
            <person name="Lui A."/>
            <person name="MacDonald P.J.P."/>
            <person name="Mehta T."/>
            <person name="Montmayeur A."/>
            <person name="Murphy C."/>
            <person name="Neiman D."/>
            <person name="Pearson M."/>
            <person name="Priest M."/>
            <person name="Roberts A."/>
            <person name="Saif S."/>
            <person name="Shea T."/>
            <person name="Shenoy N."/>
            <person name="Sisk P."/>
            <person name="Stolte C."/>
            <person name="Sykes S."/>
            <person name="Yandava C."/>
            <person name="Wortman J."/>
            <person name="Nusbaum C."/>
            <person name="Birren B."/>
        </authorList>
    </citation>
    <scope>NUCLEOTIDE SEQUENCE</scope>
    <source>
        <strain evidence="15">ATCC 64411</strain>
    </source>
</reference>
<dbReference type="STRING" id="644358.A0A0C4E7U7"/>
<dbReference type="eggNOG" id="KOG1339">
    <property type="taxonomic scope" value="Eukaryota"/>
</dbReference>
<feature type="disulfide bond" evidence="11">
    <location>
        <begin position="164"/>
        <end position="169"/>
    </location>
</feature>
<feature type="region of interest" description="Disordered" evidence="12">
    <location>
        <begin position="39"/>
        <end position="68"/>
    </location>
</feature>
<keyword evidence="7" id="KW-0472">Membrane</keyword>
<evidence type="ECO:0000313" key="17">
    <source>
        <dbReference type="Proteomes" id="UP000011715"/>
    </source>
</evidence>
<keyword evidence="11" id="KW-1015">Disulfide bond</keyword>
<proteinExistence type="inferred from homology"/>
<dbReference type="Gene3D" id="2.40.70.10">
    <property type="entry name" value="Acid Proteases"/>
    <property type="match status" value="2"/>
</dbReference>
<dbReference type="EnsemblFungi" id="MAPG_08622T0">
    <property type="protein sequence ID" value="MAPG_08622T0"/>
    <property type="gene ID" value="MAPG_08622"/>
</dbReference>
<keyword evidence="3" id="KW-1003">Cell membrane</keyword>
<reference evidence="15" key="1">
    <citation type="submission" date="2010-05" db="EMBL/GenBank/DDBJ databases">
        <title>The Genome Sequence of Magnaporthe poae strain ATCC 64411.</title>
        <authorList>
            <consortium name="The Broad Institute Genome Sequencing Platform"/>
            <consortium name="Broad Institute Genome Sequencing Center for Infectious Disease"/>
            <person name="Ma L.-J."/>
            <person name="Dead R."/>
            <person name="Young S."/>
            <person name="Zeng Q."/>
            <person name="Koehrsen M."/>
            <person name="Alvarado L."/>
            <person name="Berlin A."/>
            <person name="Chapman S.B."/>
            <person name="Chen Z."/>
            <person name="Freedman E."/>
            <person name="Gellesch M."/>
            <person name="Goldberg J."/>
            <person name="Griggs A."/>
            <person name="Gujja S."/>
            <person name="Heilman E.R."/>
            <person name="Heiman D."/>
            <person name="Hepburn T."/>
            <person name="Howarth C."/>
            <person name="Jen D."/>
            <person name="Larson L."/>
            <person name="Mehta T."/>
            <person name="Neiman D."/>
            <person name="Pearson M."/>
            <person name="Roberts A."/>
            <person name="Saif S."/>
            <person name="Shea T."/>
            <person name="Shenoy N."/>
            <person name="Sisk P."/>
            <person name="Stolte C."/>
            <person name="Sykes S."/>
            <person name="Walk T."/>
            <person name="White J."/>
            <person name="Yandava C."/>
            <person name="Haas B."/>
            <person name="Nusbaum C."/>
            <person name="Birren B."/>
        </authorList>
    </citation>
    <scope>NUCLEOTIDE SEQUENCE</scope>
    <source>
        <strain evidence="15">ATCC 64411</strain>
    </source>
</reference>
<dbReference type="Proteomes" id="UP000011715">
    <property type="component" value="Unassembled WGS sequence"/>
</dbReference>
<evidence type="ECO:0000259" key="14">
    <source>
        <dbReference type="PROSITE" id="PS51767"/>
    </source>
</evidence>
<dbReference type="PANTHER" id="PTHR47966">
    <property type="entry name" value="BETA-SITE APP-CLEAVING ENZYME, ISOFORM A-RELATED"/>
    <property type="match status" value="1"/>
</dbReference>
<evidence type="ECO:0000256" key="7">
    <source>
        <dbReference type="ARBA" id="ARBA00023136"/>
    </source>
</evidence>
<evidence type="ECO:0000256" key="1">
    <source>
        <dbReference type="ARBA" id="ARBA00004236"/>
    </source>
</evidence>
<reference evidence="17" key="2">
    <citation type="submission" date="2010-05" db="EMBL/GenBank/DDBJ databases">
        <title>The genome sequence of Magnaporthe poae strain ATCC 64411.</title>
        <authorList>
            <person name="Ma L.-J."/>
            <person name="Dead R."/>
            <person name="Young S."/>
            <person name="Zeng Q."/>
            <person name="Koehrsen M."/>
            <person name="Alvarado L."/>
            <person name="Berlin A."/>
            <person name="Chapman S.B."/>
            <person name="Chen Z."/>
            <person name="Freedman E."/>
            <person name="Gellesch M."/>
            <person name="Goldberg J."/>
            <person name="Griggs A."/>
            <person name="Gujja S."/>
            <person name="Heilman E.R."/>
            <person name="Heiman D."/>
            <person name="Hepburn T."/>
            <person name="Howarth C."/>
            <person name="Jen D."/>
            <person name="Larson L."/>
            <person name="Mehta T."/>
            <person name="Neiman D."/>
            <person name="Pearson M."/>
            <person name="Roberts A."/>
            <person name="Saif S."/>
            <person name="Shea T."/>
            <person name="Shenoy N."/>
            <person name="Sisk P."/>
            <person name="Stolte C."/>
            <person name="Sykes S."/>
            <person name="Walk T."/>
            <person name="White J."/>
            <person name="Yandava C."/>
            <person name="Haas B."/>
            <person name="Nusbaum C."/>
            <person name="Birren B."/>
        </authorList>
    </citation>
    <scope>NUCLEOTIDE SEQUENCE [LARGE SCALE GENOMIC DNA]</scope>
    <source>
        <strain evidence="17">ATCC 64411 / 73-15</strain>
    </source>
</reference>
<evidence type="ECO:0000256" key="13">
    <source>
        <dbReference type="SAM" id="SignalP"/>
    </source>
</evidence>
<evidence type="ECO:0000256" key="8">
    <source>
        <dbReference type="ARBA" id="ARBA00023180"/>
    </source>
</evidence>
<keyword evidence="4" id="KW-0645">Protease</keyword>
<feature type="chain" id="PRO_5009385902" evidence="13">
    <location>
        <begin position="20"/>
        <end position="514"/>
    </location>
</feature>
<dbReference type="FunFam" id="2.40.70.10:FF:000060">
    <property type="entry name" value="Aspartic-type endopeptidase ctsD"/>
    <property type="match status" value="1"/>
</dbReference>
<dbReference type="InterPro" id="IPR033121">
    <property type="entry name" value="PEPTIDASE_A1"/>
</dbReference>
<evidence type="ECO:0000256" key="6">
    <source>
        <dbReference type="ARBA" id="ARBA00022801"/>
    </source>
</evidence>
<gene>
    <name evidence="15" type="ORF">MAPG_08622</name>
</gene>
<dbReference type="OMA" id="AASNTWV"/>
<accession>A0A0C4E7U7</accession>
<dbReference type="AlphaFoldDB" id="A0A0C4E7U7"/>
<keyword evidence="8" id="KW-0325">Glycoprotein</keyword>
<feature type="active site" evidence="10">
    <location>
        <position position="151"/>
    </location>
</feature>
<dbReference type="GO" id="GO:0006508">
    <property type="term" value="P:proteolysis"/>
    <property type="evidence" value="ECO:0007669"/>
    <property type="project" value="UniProtKB-KW"/>
</dbReference>
<keyword evidence="13" id="KW-0732">Signal</keyword>
<dbReference type="InterPro" id="IPR001461">
    <property type="entry name" value="Aspartic_peptidase_A1"/>
</dbReference>
<evidence type="ECO:0000256" key="12">
    <source>
        <dbReference type="SAM" id="MobiDB-lite"/>
    </source>
</evidence>
<feature type="signal peptide" evidence="13">
    <location>
        <begin position="1"/>
        <end position="19"/>
    </location>
</feature>
<keyword evidence="6" id="KW-0378">Hydrolase</keyword>
<dbReference type="SUPFAM" id="SSF50630">
    <property type="entry name" value="Acid proteases"/>
    <property type="match status" value="1"/>
</dbReference>
<keyword evidence="17" id="KW-1185">Reference proteome</keyword>
<dbReference type="VEuPathDB" id="FungiDB:MAPG_08622"/>
<evidence type="ECO:0000256" key="11">
    <source>
        <dbReference type="PIRSR" id="PIRSR601461-2"/>
    </source>
</evidence>
<sequence>MHFHKALIQLSLWVAGSHAFYPFIPEYLCEDQSCQTQTQPQSRKRLADGGPVTFPLSQRAPDASESQADRVLRTARFLSAKYGRKPPVDSSGHVAAAPALGRRQNNKYPVSRAASASTPDSAGLHQDGSDLSYFIDVGLGSGAKSMYMLFDTGAGTTWVMGSDCKSQPCLAHNSFGPADSTSLKATSQGFSIAYGTGSVEGVISTDSMAIAGKKVTMSFGVANVTSNDFNHFPFDGILGVSMNKGATENLLQVFKREKTFKSNTFGVFVNRNADGPNTGEVSFGGTNPAKYTGQISYTSVSDKANGDWAIPMDDLAYDGKKAGVTGRLAYIDTGTTYVFGPAADVALLHKQIPGAKLDANGGGTTYTAPCDSTKPLTVSFGGVAYSIQTRDWLSGPNANGECVSNVYGIEVVRGAWLLGDVFLKNVYAVFDMDQTRIALKMILHLKKNPSAFSLGLQSALGWQEALGRSDNCIISTCLVRTHDTHAGEEEDGGRLGRYVYGKGPMRSVIASPMS</sequence>
<dbReference type="InterPro" id="IPR034164">
    <property type="entry name" value="Pepsin-like_dom"/>
</dbReference>
<evidence type="ECO:0000256" key="10">
    <source>
        <dbReference type="PIRSR" id="PIRSR601461-1"/>
    </source>
</evidence>
<evidence type="ECO:0000256" key="9">
    <source>
        <dbReference type="ARBA" id="ARBA00023288"/>
    </source>
</evidence>
<dbReference type="PROSITE" id="PS51767">
    <property type="entry name" value="PEPTIDASE_A1"/>
    <property type="match status" value="1"/>
</dbReference>
<dbReference type="CDD" id="cd05471">
    <property type="entry name" value="pepsin_like"/>
    <property type="match status" value="1"/>
</dbReference>
<evidence type="ECO:0000256" key="2">
    <source>
        <dbReference type="ARBA" id="ARBA00007447"/>
    </source>
</evidence>
<dbReference type="OrthoDB" id="660550at2759"/>
<feature type="active site" evidence="10">
    <location>
        <position position="332"/>
    </location>
</feature>
<dbReference type="EMBL" id="ADBL01002082">
    <property type="status" value="NOT_ANNOTATED_CDS"/>
    <property type="molecule type" value="Genomic_DNA"/>
</dbReference>
<name>A0A0C4E7U7_MAGP6</name>
<reference evidence="16" key="5">
    <citation type="submission" date="2015-06" db="UniProtKB">
        <authorList>
            <consortium name="EnsemblFungi"/>
        </authorList>
    </citation>
    <scope>IDENTIFICATION</scope>
    <source>
        <strain evidence="16">ATCC 64411</strain>
    </source>
</reference>
<dbReference type="GO" id="GO:0004190">
    <property type="term" value="F:aspartic-type endopeptidase activity"/>
    <property type="evidence" value="ECO:0007669"/>
    <property type="project" value="UniProtKB-KW"/>
</dbReference>
<comment type="similarity">
    <text evidence="2">Belongs to the peptidase A1 family.</text>
</comment>
<keyword evidence="9" id="KW-0449">Lipoprotein</keyword>
<dbReference type="EMBL" id="ADBL01002083">
    <property type="status" value="NOT_ANNOTATED_CDS"/>
    <property type="molecule type" value="Genomic_DNA"/>
</dbReference>
<feature type="region of interest" description="Disordered" evidence="12">
    <location>
        <begin position="83"/>
        <end position="124"/>
    </location>
</feature>
<keyword evidence="5" id="KW-0064">Aspartyl protease</keyword>